<feature type="domain" description="Acyl-CoA thioesterase-like C-terminal" evidence="2">
    <location>
        <begin position="115"/>
        <end position="238"/>
    </location>
</feature>
<dbReference type="InterPro" id="IPR049450">
    <property type="entry name" value="ACOT8-like_C"/>
</dbReference>
<name>A0ABW1QRM0_9ACTN</name>
<dbReference type="Gene3D" id="2.40.160.210">
    <property type="entry name" value="Acyl-CoA thioesterase, double hotdog domain"/>
    <property type="match status" value="1"/>
</dbReference>
<feature type="domain" description="Acyl-CoA thioesterase-like N-terminal HotDog" evidence="1">
    <location>
        <begin position="4"/>
        <end position="87"/>
    </location>
</feature>
<dbReference type="InterPro" id="IPR042171">
    <property type="entry name" value="Acyl-CoA_hotdog"/>
</dbReference>
<gene>
    <name evidence="3" type="ORF">ACFPWU_00390</name>
</gene>
<evidence type="ECO:0000313" key="3">
    <source>
        <dbReference type="EMBL" id="MFC6152126.1"/>
    </source>
</evidence>
<reference evidence="4" key="1">
    <citation type="journal article" date="2019" name="Int. J. Syst. Evol. Microbiol.">
        <title>The Global Catalogue of Microorganisms (GCM) 10K type strain sequencing project: providing services to taxonomists for standard genome sequencing and annotation.</title>
        <authorList>
            <consortium name="The Broad Institute Genomics Platform"/>
            <consortium name="The Broad Institute Genome Sequencing Center for Infectious Disease"/>
            <person name="Wu L."/>
            <person name="Ma J."/>
        </authorList>
    </citation>
    <scope>NUCLEOTIDE SEQUENCE [LARGE SCALE GENOMIC DNA]</scope>
    <source>
        <strain evidence="4">DFY28</strain>
    </source>
</reference>
<dbReference type="Proteomes" id="UP001596098">
    <property type="component" value="Unassembled WGS sequence"/>
</dbReference>
<protein>
    <submittedName>
        <fullName evidence="3">Thioesterase family protein</fullName>
    </submittedName>
</protein>
<dbReference type="RefSeq" id="WP_128220162.1">
    <property type="nucleotide sequence ID" value="NZ_CP034929.1"/>
</dbReference>
<keyword evidence="4" id="KW-1185">Reference proteome</keyword>
<organism evidence="3 4">
    <name type="scientific">Nocardioides yefusunii</name>
    <dbReference type="NCBI Taxonomy" id="2500546"/>
    <lineage>
        <taxon>Bacteria</taxon>
        <taxon>Bacillati</taxon>
        <taxon>Actinomycetota</taxon>
        <taxon>Actinomycetes</taxon>
        <taxon>Propionibacteriales</taxon>
        <taxon>Nocardioidaceae</taxon>
        <taxon>Nocardioides</taxon>
    </lineage>
</organism>
<dbReference type="InterPro" id="IPR029069">
    <property type="entry name" value="HotDog_dom_sf"/>
</dbReference>
<sequence length="245" mass="26402">MIAPHDWRGQEGLYGGKVVAMLADLLTATDVGDRLALASVWAEFTGAVVPGETEGTVEVLHRGRSTALVRAALRQDGRAKASAVAKFAAAGQGDKLSPRTLPPAPPAADVVDYDAPWGHLPYDPKLQLKVIDQETRDGVLTTRAWLRVRPGHGDDLGEGGVEAVLLDLLPPGLFALEDKPAFVPTVDFAMHLNPSHRAEAGRWYWGEMRTEWSDGAFCCDTGEIRTTEGAFVARGTQNRRVVDAL</sequence>
<dbReference type="EMBL" id="JBHSQI010000001">
    <property type="protein sequence ID" value="MFC6152126.1"/>
    <property type="molecule type" value="Genomic_DNA"/>
</dbReference>
<accession>A0ABW1QRM0</accession>
<evidence type="ECO:0000259" key="1">
    <source>
        <dbReference type="Pfam" id="PF13622"/>
    </source>
</evidence>
<evidence type="ECO:0000313" key="4">
    <source>
        <dbReference type="Proteomes" id="UP001596098"/>
    </source>
</evidence>
<comment type="caution">
    <text evidence="3">The sequence shown here is derived from an EMBL/GenBank/DDBJ whole genome shotgun (WGS) entry which is preliminary data.</text>
</comment>
<dbReference type="Pfam" id="PF20789">
    <property type="entry name" value="4HBT_3C"/>
    <property type="match status" value="1"/>
</dbReference>
<dbReference type="InterPro" id="IPR049449">
    <property type="entry name" value="TesB_ACOT8-like_N"/>
</dbReference>
<proteinExistence type="predicted"/>
<dbReference type="Pfam" id="PF13622">
    <property type="entry name" value="4HBT_3"/>
    <property type="match status" value="1"/>
</dbReference>
<dbReference type="SUPFAM" id="SSF54637">
    <property type="entry name" value="Thioesterase/thiol ester dehydrase-isomerase"/>
    <property type="match status" value="2"/>
</dbReference>
<evidence type="ECO:0000259" key="2">
    <source>
        <dbReference type="Pfam" id="PF20789"/>
    </source>
</evidence>